<reference evidence="1 2" key="1">
    <citation type="submission" date="2017-02" db="EMBL/GenBank/DDBJ databases">
        <title>Genomic diversity within the haloalkaliphilic genus Thioalkalivibrio.</title>
        <authorList>
            <person name="Ahn A.-C."/>
            <person name="Meier-Kolthoff J."/>
            <person name="Overmars L."/>
            <person name="Richter M."/>
            <person name="Woyke T."/>
            <person name="Sorokin D.Y."/>
            <person name="Muyzer G."/>
        </authorList>
    </citation>
    <scope>NUCLEOTIDE SEQUENCE [LARGE SCALE GENOMIC DNA]</scope>
    <source>
        <strain evidence="1 2">ALJD</strain>
    </source>
</reference>
<dbReference type="STRING" id="108003.B1C78_00475"/>
<dbReference type="Proteomes" id="UP000189462">
    <property type="component" value="Unassembled WGS sequence"/>
</dbReference>
<dbReference type="SUPFAM" id="SSF56784">
    <property type="entry name" value="HAD-like"/>
    <property type="match status" value="1"/>
</dbReference>
<comment type="caution">
    <text evidence="1">The sequence shown here is derived from an EMBL/GenBank/DDBJ whole genome shotgun (WGS) entry which is preliminary data.</text>
</comment>
<dbReference type="OrthoDB" id="159409at2"/>
<dbReference type="Gene3D" id="3.40.50.1000">
    <property type="entry name" value="HAD superfamily/HAD-like"/>
    <property type="match status" value="1"/>
</dbReference>
<keyword evidence="2" id="KW-1185">Reference proteome</keyword>
<sequence length="156" mass="16268">MLEITIPGGPALALEHLVLDYNGTLAVDGALLPGVAEALEALSRHLRLRVLTADTFGRARDNLAGLPCELIVLDPDAQDQAKLRHVQSLGAGRCVAVGNGRNDCLMLKAAALGICVVQAEGAAMATLLAADVAVPDIHSALGLLRRPQRLVATLRT</sequence>
<dbReference type="AlphaFoldDB" id="A0A1V3NV39"/>
<dbReference type="InterPro" id="IPR023214">
    <property type="entry name" value="HAD_sf"/>
</dbReference>
<dbReference type="InterPro" id="IPR036412">
    <property type="entry name" value="HAD-like_sf"/>
</dbReference>
<dbReference type="RefSeq" id="WP_077277179.1">
    <property type="nucleotide sequence ID" value="NZ_MVBK01000001.1"/>
</dbReference>
<gene>
    <name evidence="1" type="ORF">B1C78_00475</name>
</gene>
<dbReference type="EMBL" id="MVBK01000001">
    <property type="protein sequence ID" value="OOG28844.1"/>
    <property type="molecule type" value="Genomic_DNA"/>
</dbReference>
<organism evidence="1 2">
    <name type="scientific">Thioalkalivibrio denitrificans</name>
    <dbReference type="NCBI Taxonomy" id="108003"/>
    <lineage>
        <taxon>Bacteria</taxon>
        <taxon>Pseudomonadati</taxon>
        <taxon>Pseudomonadota</taxon>
        <taxon>Gammaproteobacteria</taxon>
        <taxon>Chromatiales</taxon>
        <taxon>Ectothiorhodospiraceae</taxon>
        <taxon>Thioalkalivibrio</taxon>
    </lineage>
</organism>
<evidence type="ECO:0000313" key="2">
    <source>
        <dbReference type="Proteomes" id="UP000189462"/>
    </source>
</evidence>
<proteinExistence type="predicted"/>
<accession>A0A1V3NV39</accession>
<protein>
    <submittedName>
        <fullName evidence="1">ATPase P</fullName>
    </submittedName>
</protein>
<name>A0A1V3NV39_9GAMM</name>
<evidence type="ECO:0000313" key="1">
    <source>
        <dbReference type="EMBL" id="OOG28844.1"/>
    </source>
</evidence>